<dbReference type="EMBL" id="BOOP01000035">
    <property type="protein sequence ID" value="GII41726.1"/>
    <property type="molecule type" value="Genomic_DNA"/>
</dbReference>
<protein>
    <submittedName>
        <fullName evidence="2">Uncharacterized protein</fullName>
    </submittedName>
</protein>
<comment type="caution">
    <text evidence="2">The sequence shown here is derived from an EMBL/GenBank/DDBJ whole genome shotgun (WGS) entry which is preliminary data.</text>
</comment>
<name>A0A8J3UBX4_9ACTN</name>
<reference evidence="2 3" key="1">
    <citation type="submission" date="2021-01" db="EMBL/GenBank/DDBJ databases">
        <title>Whole genome shotgun sequence of Planotetraspora phitsanulokensis NBRC 104273.</title>
        <authorList>
            <person name="Komaki H."/>
            <person name="Tamura T."/>
        </authorList>
    </citation>
    <scope>NUCLEOTIDE SEQUENCE [LARGE SCALE GENOMIC DNA]</scope>
    <source>
        <strain evidence="2 3">NBRC 104273</strain>
    </source>
</reference>
<keyword evidence="1" id="KW-0472">Membrane</keyword>
<dbReference type="AlphaFoldDB" id="A0A8J3UBX4"/>
<evidence type="ECO:0000313" key="2">
    <source>
        <dbReference type="EMBL" id="GII41726.1"/>
    </source>
</evidence>
<dbReference type="Proteomes" id="UP000622547">
    <property type="component" value="Unassembled WGS sequence"/>
</dbReference>
<sequence>MLLPQSPRWQRAVIVALLTLPVLAIILLSSPVWLVLPFTASGKVFILEMTDKLTDCLKAFMRDHDRK</sequence>
<feature type="transmembrane region" description="Helical" evidence="1">
    <location>
        <begin position="12"/>
        <end position="36"/>
    </location>
</feature>
<keyword evidence="1" id="KW-1133">Transmembrane helix</keyword>
<proteinExistence type="predicted"/>
<keyword evidence="3" id="KW-1185">Reference proteome</keyword>
<organism evidence="2 3">
    <name type="scientific">Planotetraspora phitsanulokensis</name>
    <dbReference type="NCBI Taxonomy" id="575192"/>
    <lineage>
        <taxon>Bacteria</taxon>
        <taxon>Bacillati</taxon>
        <taxon>Actinomycetota</taxon>
        <taxon>Actinomycetes</taxon>
        <taxon>Streptosporangiales</taxon>
        <taxon>Streptosporangiaceae</taxon>
        <taxon>Planotetraspora</taxon>
    </lineage>
</organism>
<evidence type="ECO:0000256" key="1">
    <source>
        <dbReference type="SAM" id="Phobius"/>
    </source>
</evidence>
<keyword evidence="1" id="KW-0812">Transmembrane</keyword>
<gene>
    <name evidence="2" type="ORF">Pph01_67290</name>
</gene>
<accession>A0A8J3UBX4</accession>
<evidence type="ECO:0000313" key="3">
    <source>
        <dbReference type="Proteomes" id="UP000622547"/>
    </source>
</evidence>